<name>A0A812T1K8_9DINO</name>
<dbReference type="OrthoDB" id="432624at2759"/>
<feature type="region of interest" description="Disordered" evidence="1">
    <location>
        <begin position="196"/>
        <end position="224"/>
    </location>
</feature>
<evidence type="ECO:0000313" key="2">
    <source>
        <dbReference type="EMBL" id="CAE7501346.1"/>
    </source>
</evidence>
<gene>
    <name evidence="2" type="ORF">SNAT2548_LOCUS28080</name>
</gene>
<protein>
    <submittedName>
        <fullName evidence="2">Uncharacterized protein</fullName>
    </submittedName>
</protein>
<dbReference type="EMBL" id="CAJNDS010002501">
    <property type="protein sequence ID" value="CAE7501346.1"/>
    <property type="molecule type" value="Genomic_DNA"/>
</dbReference>
<dbReference type="AlphaFoldDB" id="A0A812T1K8"/>
<dbReference type="Proteomes" id="UP000604046">
    <property type="component" value="Unassembled WGS sequence"/>
</dbReference>
<feature type="region of interest" description="Disordered" evidence="1">
    <location>
        <begin position="1"/>
        <end position="23"/>
    </location>
</feature>
<organism evidence="2 3">
    <name type="scientific">Symbiodinium natans</name>
    <dbReference type="NCBI Taxonomy" id="878477"/>
    <lineage>
        <taxon>Eukaryota</taxon>
        <taxon>Sar</taxon>
        <taxon>Alveolata</taxon>
        <taxon>Dinophyceae</taxon>
        <taxon>Suessiales</taxon>
        <taxon>Symbiodiniaceae</taxon>
        <taxon>Symbiodinium</taxon>
    </lineage>
</organism>
<proteinExistence type="predicted"/>
<sequence>MSSRAQAIINVDDDDENDGAGQDPQKEWDLLRKFLVSHLLGVGRSDITRSMLVRVKLPAGPNLTKENVVQELVNNKILAETTGRGKTAEVYRPLLECANLQSVLKLEKTHVQMFFPETLQIRDFAEYVQGCPVRRENALVLGKFFGAAKSPPLRGRPSKTDVDCFDKSDARHERGRKLLEQETLFSEILVEVTKASGSAPTASSQDAQPAKRRRAKSKELQKVKEESVDVKPCTQDINVASVPETAHVHRAYVYSDEVPFRSRRTVRGAGMQKFCRRAVLRLASGTVDLDVENSVFTLMYQLIKKLAIRPPPPDNVLETLRQCAEERSRADGKDKLIKVFNGGGIPSSEGVAKSFLEDVSKVSIYCRWLAASCFPDEHAKFKQEGKKKNADSSLLSYFYHAVEDSVLSAIADYLLAQNPKHLSLHYDGVRVTRPEAGTTEELCDKLQEQVQQATGFRVVLREKLHRTVLEIMSEAGNCKEASVLAPDSILRASGNCIPAAVSLLLQRVSDVERAVVADGNCSRGQVVDPGAPTGPTTRSYRECEKLLAMKFLPCFPEQDSASTQWQPGNFVLHMENGGQPHCVGLHVANDLAVKVLDASNTFQIEASILDQAMQDGCDSHTCVLFSIARAAEQITPHACWEPQALEALLDLEAGASEAIEVLSDDECPESVASSVSDTEWVDGELCLDEDAQVLTDSNLLEGMKQEVAKVLANKGEQCFEQTRQVTPALSHKNNAIDRHLRLIFSATGPFYARADAVFSLKARRAGDLHFTHCFAEKLFREMLFNSGKVHTAWTRMVLDASVAGSKLTNLFPVHSRSWWPMVEDIFSSRVCQRLAQQLLLECVKHNEFTYLSVDGTVKCTMPLLGQKKPGGKQRKSEPLFINGADAIHTVVTVRGRSGAVVGFWPLLSEKAEHLQEAFLCNLPQAALAQVQCVATDAPSSHMFSLLQSIMPNLQCLCLDPVHLAIKYEYATGRRRTKGSGRLRACLGKFNATDASFAAGHWGPFFSGASATSLSAREACLREQIRSGGMATRKASSILQQVEEKVVWANRTEFVESLAAISKMFRHEVERKGEKKGMFVYDHLAHAAEADRLEWLLNNLRFRSTQPGSVLSLLASGTTSNEALHAEMRSWFRQIQSMHQSSLRLKCSAFRLRKLLEHNTALYRPTARQMTPGHVLARRLGQKLWSARAWQRFVEGRPEQLPLKRLRDQHARKLVLRQAAVIRRLTGKQRQPPPQAEQAIRRQKKRTAFTLLRAAGIMRQGVAKRRAPAREPS</sequence>
<reference evidence="2" key="1">
    <citation type="submission" date="2021-02" db="EMBL/GenBank/DDBJ databases">
        <authorList>
            <person name="Dougan E. K."/>
            <person name="Rhodes N."/>
            <person name="Thang M."/>
            <person name="Chan C."/>
        </authorList>
    </citation>
    <scope>NUCLEOTIDE SEQUENCE</scope>
</reference>
<keyword evidence="3" id="KW-1185">Reference proteome</keyword>
<feature type="compositionally biased region" description="Polar residues" evidence="1">
    <location>
        <begin position="196"/>
        <end position="207"/>
    </location>
</feature>
<evidence type="ECO:0000256" key="1">
    <source>
        <dbReference type="SAM" id="MobiDB-lite"/>
    </source>
</evidence>
<evidence type="ECO:0000313" key="3">
    <source>
        <dbReference type="Proteomes" id="UP000604046"/>
    </source>
</evidence>
<comment type="caution">
    <text evidence="2">The sequence shown here is derived from an EMBL/GenBank/DDBJ whole genome shotgun (WGS) entry which is preliminary data.</text>
</comment>
<accession>A0A812T1K8</accession>